<accession>A0A511QTY5</accession>
<dbReference type="InterPro" id="IPR029044">
    <property type="entry name" value="Nucleotide-diphossugar_trans"/>
</dbReference>
<organism evidence="2 3">
    <name type="scientific">Vibrio superstes NBRC 103154</name>
    <dbReference type="NCBI Taxonomy" id="1219062"/>
    <lineage>
        <taxon>Bacteria</taxon>
        <taxon>Pseudomonadati</taxon>
        <taxon>Pseudomonadota</taxon>
        <taxon>Gammaproteobacteria</taxon>
        <taxon>Vibrionales</taxon>
        <taxon>Vibrionaceae</taxon>
        <taxon>Vibrio</taxon>
    </lineage>
</organism>
<evidence type="ECO:0000259" key="1">
    <source>
        <dbReference type="Pfam" id="PF00535"/>
    </source>
</evidence>
<dbReference type="Pfam" id="PF00535">
    <property type="entry name" value="Glycos_transf_2"/>
    <property type="match status" value="1"/>
</dbReference>
<dbReference type="RefSeq" id="WP_119008221.1">
    <property type="nucleotide sequence ID" value="NZ_BJXK01000014.1"/>
</dbReference>
<dbReference type="AlphaFoldDB" id="A0A511QTY5"/>
<evidence type="ECO:0000313" key="2">
    <source>
        <dbReference type="EMBL" id="GEM80811.1"/>
    </source>
</evidence>
<dbReference type="Gene3D" id="3.90.550.10">
    <property type="entry name" value="Spore Coat Polysaccharide Biosynthesis Protein SpsA, Chain A"/>
    <property type="match status" value="1"/>
</dbReference>
<dbReference type="EMBL" id="BJXK01000014">
    <property type="protein sequence ID" value="GEM80811.1"/>
    <property type="molecule type" value="Genomic_DNA"/>
</dbReference>
<dbReference type="GO" id="GO:0016758">
    <property type="term" value="F:hexosyltransferase activity"/>
    <property type="evidence" value="ECO:0007669"/>
    <property type="project" value="UniProtKB-ARBA"/>
</dbReference>
<dbReference type="PANTHER" id="PTHR22916">
    <property type="entry name" value="GLYCOSYLTRANSFERASE"/>
    <property type="match status" value="1"/>
</dbReference>
<dbReference type="OrthoDB" id="9802649at2"/>
<proteinExistence type="predicted"/>
<dbReference type="PANTHER" id="PTHR22916:SF3">
    <property type="entry name" value="UDP-GLCNAC:BETAGAL BETA-1,3-N-ACETYLGLUCOSAMINYLTRANSFERASE-LIKE PROTEIN 1"/>
    <property type="match status" value="1"/>
</dbReference>
<dbReference type="SUPFAM" id="SSF53448">
    <property type="entry name" value="Nucleotide-diphospho-sugar transferases"/>
    <property type="match status" value="1"/>
</dbReference>
<evidence type="ECO:0000313" key="3">
    <source>
        <dbReference type="Proteomes" id="UP000321113"/>
    </source>
</evidence>
<keyword evidence="3" id="KW-1185">Reference proteome</keyword>
<name>A0A511QTY5_9VIBR</name>
<protein>
    <recommendedName>
        <fullName evidence="1">Glycosyltransferase 2-like domain-containing protein</fullName>
    </recommendedName>
</protein>
<sequence length="299" mass="34001">MSKYNLAIILSIYNDEKYLVESLDSIRNSIVDTISTQVVIIDDGSTDSSYEIASAYCSEESWKIIKTKNSGLATALNIAISYCDAKYIVRMDSDDICILGRFEKLFGIMEANPDIDVLGSYVQVIGERSGLITHPLDDKKIKSKLVFEPSFVHPSVIIRSEILEDQSYNSSYSVAQDYRLWVDLAINNAKMANTDEVLLKYRVSNDNVTSKRRKDQILFAREARTILIQYYVPNLSDEEVEFFNYLCDGHQNGSQTSLLEKLEIIKKIFKGLVLSKDMDGIFITKMFIRKCIARTIQAL</sequence>
<comment type="caution">
    <text evidence="2">The sequence shown here is derived from an EMBL/GenBank/DDBJ whole genome shotgun (WGS) entry which is preliminary data.</text>
</comment>
<dbReference type="InterPro" id="IPR001173">
    <property type="entry name" value="Glyco_trans_2-like"/>
</dbReference>
<dbReference type="Proteomes" id="UP000321113">
    <property type="component" value="Unassembled WGS sequence"/>
</dbReference>
<reference evidence="2 3" key="1">
    <citation type="submission" date="2019-07" db="EMBL/GenBank/DDBJ databases">
        <title>Whole genome shotgun sequence of Vibrio superstes NBRC 103154.</title>
        <authorList>
            <person name="Hosoyama A."/>
            <person name="Uohara A."/>
            <person name="Ohji S."/>
            <person name="Ichikawa N."/>
        </authorList>
    </citation>
    <scope>NUCLEOTIDE SEQUENCE [LARGE SCALE GENOMIC DNA]</scope>
    <source>
        <strain evidence="2 3">NBRC 103154</strain>
    </source>
</reference>
<gene>
    <name evidence="2" type="ORF">VSU01S_30560</name>
</gene>
<feature type="domain" description="Glycosyltransferase 2-like" evidence="1">
    <location>
        <begin position="8"/>
        <end position="132"/>
    </location>
</feature>